<evidence type="ECO:0000313" key="3">
    <source>
        <dbReference type="EMBL" id="CAG6736399.1"/>
    </source>
</evidence>
<feature type="signal peptide" evidence="2">
    <location>
        <begin position="1"/>
        <end position="21"/>
    </location>
</feature>
<evidence type="ECO:0000256" key="2">
    <source>
        <dbReference type="SAM" id="SignalP"/>
    </source>
</evidence>
<dbReference type="EMBL" id="HBUF01399234">
    <property type="protein sequence ID" value="CAG6736399.1"/>
    <property type="molecule type" value="Transcribed_RNA"/>
</dbReference>
<dbReference type="EMBL" id="HBUF01399233">
    <property type="protein sequence ID" value="CAG6736397.1"/>
    <property type="molecule type" value="Transcribed_RNA"/>
</dbReference>
<accession>A0A8D8YWB0</accession>
<reference evidence="3" key="1">
    <citation type="submission" date="2021-05" db="EMBL/GenBank/DDBJ databases">
        <authorList>
            <person name="Alioto T."/>
            <person name="Alioto T."/>
            <person name="Gomez Garrido J."/>
        </authorList>
    </citation>
    <scope>NUCLEOTIDE SEQUENCE</scope>
</reference>
<evidence type="ECO:0000256" key="1">
    <source>
        <dbReference type="SAM" id="MobiDB-lite"/>
    </source>
</evidence>
<proteinExistence type="predicted"/>
<dbReference type="EMBL" id="HBUF01399232">
    <property type="protein sequence ID" value="CAG6736395.1"/>
    <property type="molecule type" value="Transcribed_RNA"/>
</dbReference>
<protein>
    <submittedName>
        <fullName evidence="3">Uncharacterized protein</fullName>
    </submittedName>
</protein>
<name>A0A8D8YWB0_9HEMI</name>
<dbReference type="PANTHER" id="PTHR39951:SF2">
    <property type="entry name" value="IP05660P"/>
    <property type="match status" value="1"/>
</dbReference>
<keyword evidence="2" id="KW-0732">Signal</keyword>
<feature type="chain" id="PRO_5035703699" evidence="2">
    <location>
        <begin position="22"/>
        <end position="133"/>
    </location>
</feature>
<feature type="compositionally biased region" description="Low complexity" evidence="1">
    <location>
        <begin position="114"/>
        <end position="127"/>
    </location>
</feature>
<organism evidence="3">
    <name type="scientific">Cacopsylla melanoneura</name>
    <dbReference type="NCBI Taxonomy" id="428564"/>
    <lineage>
        <taxon>Eukaryota</taxon>
        <taxon>Metazoa</taxon>
        <taxon>Ecdysozoa</taxon>
        <taxon>Arthropoda</taxon>
        <taxon>Hexapoda</taxon>
        <taxon>Insecta</taxon>
        <taxon>Pterygota</taxon>
        <taxon>Neoptera</taxon>
        <taxon>Paraneoptera</taxon>
        <taxon>Hemiptera</taxon>
        <taxon>Sternorrhyncha</taxon>
        <taxon>Psylloidea</taxon>
        <taxon>Psyllidae</taxon>
        <taxon>Psyllinae</taxon>
        <taxon>Cacopsylla</taxon>
    </lineage>
</organism>
<dbReference type="AlphaFoldDB" id="A0A8D8YWB0"/>
<sequence>MEFRFVLFFALAVALVPSCKSVIVRLAYDLIRNNLIGPPEYFREQKWNFDPDVAKRRESDFAKRHGVHGEYTIERLGLGTDGYQELRREEQRIRDADVTTQLPHINGYYGGPSGPSYSPFSGSTPSYEEYRKR</sequence>
<dbReference type="PANTHER" id="PTHR39951">
    <property type="entry name" value="FI22632P1"/>
    <property type="match status" value="1"/>
</dbReference>
<feature type="region of interest" description="Disordered" evidence="1">
    <location>
        <begin position="94"/>
        <end position="133"/>
    </location>
</feature>